<gene>
    <name evidence="1" type="ORF">F7725_020932</name>
</gene>
<dbReference type="AlphaFoldDB" id="A0A7J5YEL4"/>
<sequence length="63" mass="7463">MSWRRSLSGFVDLRSRCHRTACRPSNVRKRALFAHRPVWTRSFRFPPSIRSLKAHWLTSANLP</sequence>
<organism evidence="1 2">
    <name type="scientific">Dissostichus mawsoni</name>
    <name type="common">Antarctic cod</name>
    <dbReference type="NCBI Taxonomy" id="36200"/>
    <lineage>
        <taxon>Eukaryota</taxon>
        <taxon>Metazoa</taxon>
        <taxon>Chordata</taxon>
        <taxon>Craniata</taxon>
        <taxon>Vertebrata</taxon>
        <taxon>Euteleostomi</taxon>
        <taxon>Actinopterygii</taxon>
        <taxon>Neopterygii</taxon>
        <taxon>Teleostei</taxon>
        <taxon>Neoteleostei</taxon>
        <taxon>Acanthomorphata</taxon>
        <taxon>Eupercaria</taxon>
        <taxon>Perciformes</taxon>
        <taxon>Notothenioidei</taxon>
        <taxon>Nototheniidae</taxon>
        <taxon>Dissostichus</taxon>
    </lineage>
</organism>
<evidence type="ECO:0000313" key="1">
    <source>
        <dbReference type="EMBL" id="KAF3847904.1"/>
    </source>
</evidence>
<dbReference type="Proteomes" id="UP000518266">
    <property type="component" value="Unassembled WGS sequence"/>
</dbReference>
<evidence type="ECO:0000313" key="2">
    <source>
        <dbReference type="Proteomes" id="UP000518266"/>
    </source>
</evidence>
<dbReference type="EMBL" id="JAAKFY010000013">
    <property type="protein sequence ID" value="KAF3847904.1"/>
    <property type="molecule type" value="Genomic_DNA"/>
</dbReference>
<comment type="caution">
    <text evidence="1">The sequence shown here is derived from an EMBL/GenBank/DDBJ whole genome shotgun (WGS) entry which is preliminary data.</text>
</comment>
<reference evidence="1 2" key="1">
    <citation type="submission" date="2020-03" db="EMBL/GenBank/DDBJ databases">
        <title>Dissostichus mawsoni Genome sequencing and assembly.</title>
        <authorList>
            <person name="Park H."/>
        </authorList>
    </citation>
    <scope>NUCLEOTIDE SEQUENCE [LARGE SCALE GENOMIC DNA]</scope>
    <source>
        <strain evidence="1">DM0001</strain>
        <tissue evidence="1">Muscle</tissue>
    </source>
</reference>
<keyword evidence="2" id="KW-1185">Reference proteome</keyword>
<name>A0A7J5YEL4_DISMA</name>
<protein>
    <submittedName>
        <fullName evidence="1">Uncharacterized protein</fullName>
    </submittedName>
</protein>
<accession>A0A7J5YEL4</accession>
<proteinExistence type="predicted"/>